<dbReference type="InterPro" id="IPR036844">
    <property type="entry name" value="Hint_dom_sf"/>
</dbReference>
<dbReference type="Gene3D" id="2.170.16.10">
    <property type="entry name" value="Hedgehog/Intein (Hint) domain"/>
    <property type="match status" value="1"/>
</dbReference>
<sequence>MGSFRGSLVSMADGSLKPIEDLAVGDKVLDYDKKEQRVDGIRSVRLIPYPQRTTVKINDKYVITDRHCILTRDNRFVQVNDKVARIQWMRLYPYVAEDSRIVYKFLFAADLQEYGLCGEMGLDTWMKTIDGPEQVRKIEVIDHPYDILFNHSVTGSGTYFVNGICITARLNEAFNYKEMKPYEGKVSVVAATDEFTKKRYYKRVIDLIPDENTIYWDYYLENWFKLGEGSCTPWTINIL</sequence>
<dbReference type="EMBL" id="LR797022">
    <property type="protein sequence ID" value="CAB4182228.1"/>
    <property type="molecule type" value="Genomic_DNA"/>
</dbReference>
<gene>
    <name evidence="1" type="ORF">UFOVP1071_186</name>
</gene>
<reference evidence="1" key="1">
    <citation type="submission" date="2020-05" db="EMBL/GenBank/DDBJ databases">
        <authorList>
            <person name="Chiriac C."/>
            <person name="Salcher M."/>
            <person name="Ghai R."/>
            <person name="Kavagutti S V."/>
        </authorList>
    </citation>
    <scope>NUCLEOTIDE SEQUENCE</scope>
</reference>
<evidence type="ECO:0000313" key="1">
    <source>
        <dbReference type="EMBL" id="CAB4182228.1"/>
    </source>
</evidence>
<organism evidence="1">
    <name type="scientific">uncultured Caudovirales phage</name>
    <dbReference type="NCBI Taxonomy" id="2100421"/>
    <lineage>
        <taxon>Viruses</taxon>
        <taxon>Duplodnaviria</taxon>
        <taxon>Heunggongvirae</taxon>
        <taxon>Uroviricota</taxon>
        <taxon>Caudoviricetes</taxon>
        <taxon>Peduoviridae</taxon>
        <taxon>Maltschvirus</taxon>
        <taxon>Maltschvirus maltsch</taxon>
    </lineage>
</organism>
<proteinExistence type="predicted"/>
<name>A0A6J5QMP2_9CAUD</name>
<protein>
    <submittedName>
        <fullName evidence="1">Hint domain containing protein</fullName>
    </submittedName>
</protein>
<dbReference type="SUPFAM" id="SSF51294">
    <property type="entry name" value="Hedgehog/intein (Hint) domain"/>
    <property type="match status" value="1"/>
</dbReference>
<accession>A0A6J5QMP2</accession>